<reference evidence="2" key="1">
    <citation type="submission" date="2017-06" db="EMBL/GenBank/DDBJ databases">
        <authorList>
            <person name="Varghese N."/>
            <person name="Submissions S."/>
        </authorList>
    </citation>
    <scope>NUCLEOTIDE SEQUENCE [LARGE SCALE GENOMIC DNA]</scope>
    <source>
        <strain evidence="2">DSM 137</strain>
    </source>
</reference>
<sequence length="83" mass="8651">MISASFVEEALDSLRRRGLPTEGALAAAGLMNWAQEPVSAQTYGKLWLALALGHRLIKPAPYAKGGELDACEEVVGSLVVAGG</sequence>
<feature type="non-terminal residue" evidence="1">
    <location>
        <position position="83"/>
    </location>
</feature>
<proteinExistence type="predicted"/>
<accession>A0A212SIB7</accession>
<organism evidence="1 2">
    <name type="scientific">Rhodoblastus acidophilus</name>
    <name type="common">Rhodopseudomonas acidophila</name>
    <dbReference type="NCBI Taxonomy" id="1074"/>
    <lineage>
        <taxon>Bacteria</taxon>
        <taxon>Pseudomonadati</taxon>
        <taxon>Pseudomonadota</taxon>
        <taxon>Alphaproteobacteria</taxon>
        <taxon>Hyphomicrobiales</taxon>
        <taxon>Rhodoblastaceae</taxon>
        <taxon>Rhodoblastus</taxon>
    </lineage>
</organism>
<dbReference type="EMBL" id="FYDG01000055">
    <property type="protein sequence ID" value="SNB85439.1"/>
    <property type="molecule type" value="Genomic_DNA"/>
</dbReference>
<keyword evidence="2" id="KW-1185">Reference proteome</keyword>
<dbReference type="AlphaFoldDB" id="A0A212SIB7"/>
<evidence type="ECO:0000313" key="1">
    <source>
        <dbReference type="EMBL" id="SNB85439.1"/>
    </source>
</evidence>
<gene>
    <name evidence="1" type="ORF">SAMN06265338_1554</name>
</gene>
<protein>
    <submittedName>
        <fullName evidence="1">Uncharacterized protein</fullName>
    </submittedName>
</protein>
<evidence type="ECO:0000313" key="2">
    <source>
        <dbReference type="Proteomes" id="UP000198418"/>
    </source>
</evidence>
<name>A0A212SIB7_RHOAC</name>
<dbReference type="Proteomes" id="UP000198418">
    <property type="component" value="Unassembled WGS sequence"/>
</dbReference>